<dbReference type="AlphaFoldDB" id="A0A977PVF7"/>
<evidence type="ECO:0000313" key="3">
    <source>
        <dbReference type="EMBL" id="UXE60594.1"/>
    </source>
</evidence>
<evidence type="ECO:0000256" key="2">
    <source>
        <dbReference type="SAM" id="Phobius"/>
    </source>
</evidence>
<proteinExistence type="predicted"/>
<protein>
    <submittedName>
        <fullName evidence="3">Uncharacterized protein</fullName>
    </submittedName>
</protein>
<keyword evidence="2" id="KW-0812">Transmembrane</keyword>
<reference evidence="3" key="1">
    <citation type="submission" date="2021-04" db="EMBL/GenBank/DDBJ databases">
        <title>Genome sequence of Woronichinia naegeliana from Washington state freshwater lake bloom.</title>
        <authorList>
            <person name="Dreher T.W."/>
        </authorList>
    </citation>
    <scope>NUCLEOTIDE SEQUENCE</scope>
    <source>
        <strain evidence="3">WA131</strain>
    </source>
</reference>
<feature type="region of interest" description="Disordered" evidence="1">
    <location>
        <begin position="46"/>
        <end position="68"/>
    </location>
</feature>
<dbReference type="EMBL" id="CP073041">
    <property type="protein sequence ID" value="UXE60594.1"/>
    <property type="molecule type" value="Genomic_DNA"/>
</dbReference>
<accession>A0A977PVF7</accession>
<feature type="transmembrane region" description="Helical" evidence="2">
    <location>
        <begin position="154"/>
        <end position="172"/>
    </location>
</feature>
<dbReference type="Proteomes" id="UP001065613">
    <property type="component" value="Chromosome"/>
</dbReference>
<organism evidence="3">
    <name type="scientific">Woronichinia naegeliana WA131</name>
    <dbReference type="NCBI Taxonomy" id="2824559"/>
    <lineage>
        <taxon>Bacteria</taxon>
        <taxon>Bacillati</taxon>
        <taxon>Cyanobacteriota</taxon>
        <taxon>Cyanophyceae</taxon>
        <taxon>Synechococcales</taxon>
        <taxon>Coelosphaeriaceae</taxon>
        <taxon>Woronichinia</taxon>
    </lineage>
</organism>
<sequence length="195" mass="21452">MQQTDNLTTQFDDEMLPEYDFSQLGQPVRGKHAKAMRQGYSVTVHHADGTSTTRQVPPQSTNPNTDIYYGDHINGDKIMGDKVLGDKIMGDKIQTQINNANTAEILQIINNLRQTATQFAPDIQAGVIADLNEVETELQKPESDRNLPKLKMRLIALFTAASVIGAPIAAITDFTNNITDLASKTGIELKLPFTP</sequence>
<name>A0A977PVF7_9CYAN</name>
<evidence type="ECO:0000256" key="1">
    <source>
        <dbReference type="SAM" id="MobiDB-lite"/>
    </source>
</evidence>
<dbReference type="KEGG" id="wna:KA717_34610"/>
<gene>
    <name evidence="3" type="ORF">KA717_34610</name>
</gene>
<feature type="compositionally biased region" description="Polar residues" evidence="1">
    <location>
        <begin position="49"/>
        <end position="65"/>
    </location>
</feature>
<keyword evidence="2" id="KW-1133">Transmembrane helix</keyword>
<keyword evidence="2" id="KW-0472">Membrane</keyword>